<dbReference type="Gene3D" id="1.20.930.20">
    <property type="entry name" value="Adaptor protein Cbl, N-terminal domain"/>
    <property type="match status" value="1"/>
</dbReference>
<accession>A0A9N9JXH2</accession>
<dbReference type="Proteomes" id="UP000789396">
    <property type="component" value="Unassembled WGS sequence"/>
</dbReference>
<proteinExistence type="predicted"/>
<comment type="caution">
    <text evidence="1">The sequence shown here is derived from an EMBL/GenBank/DDBJ whole genome shotgun (WGS) entry which is preliminary data.</text>
</comment>
<evidence type="ECO:0000313" key="2">
    <source>
        <dbReference type="Proteomes" id="UP000789396"/>
    </source>
</evidence>
<sequence length="161" mass="19041">MSEEQINEAVDTLKNSKNYTPLISIVTTHVTEILELDKNAQYNKKICGALIERVRSVEFGIRILLRRKPEIEENFKKENYIDNFEKFAKTMIEIKKFVADITQFQRFRFLKTDTVKEKFLELTKRSDTCMGMLDFTIVTDQEKLKQIDDESLKEDLNEMTE</sequence>
<reference evidence="1" key="1">
    <citation type="submission" date="2021-06" db="EMBL/GenBank/DDBJ databases">
        <authorList>
            <person name="Kallberg Y."/>
            <person name="Tangrot J."/>
            <person name="Rosling A."/>
        </authorList>
    </citation>
    <scope>NUCLEOTIDE SEQUENCE</scope>
    <source>
        <strain evidence="1">IN212</strain>
    </source>
</reference>
<dbReference type="EMBL" id="CAJVPZ010073114">
    <property type="protein sequence ID" value="CAG8802014.1"/>
    <property type="molecule type" value="Genomic_DNA"/>
</dbReference>
<keyword evidence="2" id="KW-1185">Reference proteome</keyword>
<dbReference type="CDD" id="cd21037">
    <property type="entry name" value="MLKL_NTD"/>
    <property type="match status" value="1"/>
</dbReference>
<organism evidence="1 2">
    <name type="scientific">Racocetra fulgida</name>
    <dbReference type="NCBI Taxonomy" id="60492"/>
    <lineage>
        <taxon>Eukaryota</taxon>
        <taxon>Fungi</taxon>
        <taxon>Fungi incertae sedis</taxon>
        <taxon>Mucoromycota</taxon>
        <taxon>Glomeromycotina</taxon>
        <taxon>Glomeromycetes</taxon>
        <taxon>Diversisporales</taxon>
        <taxon>Gigasporaceae</taxon>
        <taxon>Racocetra</taxon>
    </lineage>
</organism>
<name>A0A9N9JXH2_9GLOM</name>
<dbReference type="AlphaFoldDB" id="A0A9N9JXH2"/>
<dbReference type="OrthoDB" id="2412819at2759"/>
<feature type="non-terminal residue" evidence="1">
    <location>
        <position position="161"/>
    </location>
</feature>
<dbReference type="InterPro" id="IPR036537">
    <property type="entry name" value="Adaptor_Cbl_N_dom_sf"/>
</dbReference>
<gene>
    <name evidence="1" type="ORF">RFULGI_LOCUS17837</name>
</gene>
<protein>
    <submittedName>
        <fullName evidence="1">12265_t:CDS:1</fullName>
    </submittedName>
</protein>
<dbReference type="GO" id="GO:0007166">
    <property type="term" value="P:cell surface receptor signaling pathway"/>
    <property type="evidence" value="ECO:0007669"/>
    <property type="project" value="InterPro"/>
</dbReference>
<evidence type="ECO:0000313" key="1">
    <source>
        <dbReference type="EMBL" id="CAG8802014.1"/>
    </source>
</evidence>
<dbReference type="InterPro" id="IPR059179">
    <property type="entry name" value="MLKL-like_MCAfunc"/>
</dbReference>